<feature type="domain" description="BTB" evidence="4">
    <location>
        <begin position="691"/>
        <end position="764"/>
    </location>
</feature>
<dbReference type="AlphaFoldDB" id="L8H3Y0"/>
<evidence type="ECO:0000256" key="2">
    <source>
        <dbReference type="ARBA" id="ARBA00022737"/>
    </source>
</evidence>
<keyword evidence="6" id="KW-1185">Reference proteome</keyword>
<feature type="compositionally biased region" description="Basic residues" evidence="3">
    <location>
        <begin position="486"/>
        <end position="498"/>
    </location>
</feature>
<dbReference type="PANTHER" id="PTHR46376">
    <property type="entry name" value="LEUCINE-ZIPPER-LIKE TRANSCRIPTIONAL REGULATOR 1"/>
    <property type="match status" value="1"/>
</dbReference>
<dbReference type="GeneID" id="14920774"/>
<dbReference type="Pfam" id="PF24681">
    <property type="entry name" value="Kelch_KLHDC2_KLHL20_DRC7"/>
    <property type="match status" value="1"/>
</dbReference>
<dbReference type="Gene3D" id="2.120.10.80">
    <property type="entry name" value="Kelch-type beta propeller"/>
    <property type="match status" value="2"/>
</dbReference>
<dbReference type="SUPFAM" id="SSF54695">
    <property type="entry name" value="POZ domain"/>
    <property type="match status" value="2"/>
</dbReference>
<keyword evidence="2" id="KW-0677">Repeat</keyword>
<dbReference type="PROSITE" id="PS50097">
    <property type="entry name" value="BTB"/>
    <property type="match status" value="2"/>
</dbReference>
<evidence type="ECO:0000313" key="5">
    <source>
        <dbReference type="EMBL" id="ELR19937.1"/>
    </source>
</evidence>
<dbReference type="SMART" id="SM00225">
    <property type="entry name" value="BTB"/>
    <property type="match status" value="2"/>
</dbReference>
<protein>
    <submittedName>
        <fullName evidence="5">BTB/POZ domain containing protein</fullName>
    </submittedName>
</protein>
<name>L8H3Y0_ACACF</name>
<dbReference type="GO" id="GO:0005794">
    <property type="term" value="C:Golgi apparatus"/>
    <property type="evidence" value="ECO:0007669"/>
    <property type="project" value="TreeGrafter"/>
</dbReference>
<dbReference type="VEuPathDB" id="AmoebaDB:ACA1_112100"/>
<dbReference type="Pfam" id="PF01344">
    <property type="entry name" value="Kelch_1"/>
    <property type="match status" value="1"/>
</dbReference>
<feature type="compositionally biased region" description="Low complexity" evidence="3">
    <location>
        <begin position="37"/>
        <end position="47"/>
    </location>
</feature>
<dbReference type="Pfam" id="PF00651">
    <property type="entry name" value="BTB"/>
    <property type="match status" value="2"/>
</dbReference>
<dbReference type="InterPro" id="IPR015915">
    <property type="entry name" value="Kelch-typ_b-propeller"/>
</dbReference>
<feature type="region of interest" description="Disordered" evidence="3">
    <location>
        <begin position="842"/>
        <end position="893"/>
    </location>
</feature>
<dbReference type="InterPro" id="IPR006652">
    <property type="entry name" value="Kelch_1"/>
</dbReference>
<dbReference type="Gene3D" id="3.30.710.10">
    <property type="entry name" value="Potassium Channel Kv1.1, Chain A"/>
    <property type="match status" value="2"/>
</dbReference>
<feature type="domain" description="BTB" evidence="4">
    <location>
        <begin position="434"/>
        <end position="556"/>
    </location>
</feature>
<reference evidence="5 6" key="1">
    <citation type="journal article" date="2013" name="Genome Biol.">
        <title>Genome of Acanthamoeba castellanii highlights extensive lateral gene transfer and early evolution of tyrosine kinase signaling.</title>
        <authorList>
            <person name="Clarke M."/>
            <person name="Lohan A.J."/>
            <person name="Liu B."/>
            <person name="Lagkouvardos I."/>
            <person name="Roy S."/>
            <person name="Zafar N."/>
            <person name="Bertelli C."/>
            <person name="Schilde C."/>
            <person name="Kianianmomeni A."/>
            <person name="Burglin T.R."/>
            <person name="Frech C."/>
            <person name="Turcotte B."/>
            <person name="Kopec K.O."/>
            <person name="Synnott J.M."/>
            <person name="Choo C."/>
            <person name="Paponov I."/>
            <person name="Finkler A."/>
            <person name="Soon Heng Tan C."/>
            <person name="Hutchins A.P."/>
            <person name="Weinmeier T."/>
            <person name="Rattei T."/>
            <person name="Chu J.S."/>
            <person name="Gimenez G."/>
            <person name="Irimia M."/>
            <person name="Rigden D.J."/>
            <person name="Fitzpatrick D.A."/>
            <person name="Lorenzo-Morales J."/>
            <person name="Bateman A."/>
            <person name="Chiu C.H."/>
            <person name="Tang P."/>
            <person name="Hegemann P."/>
            <person name="Fromm H."/>
            <person name="Raoult D."/>
            <person name="Greub G."/>
            <person name="Miranda-Saavedra D."/>
            <person name="Chen N."/>
            <person name="Nash P."/>
            <person name="Ginger M.L."/>
            <person name="Horn M."/>
            <person name="Schaap P."/>
            <person name="Caler L."/>
            <person name="Loftus B."/>
        </authorList>
    </citation>
    <scope>NUCLEOTIDE SEQUENCE [LARGE SCALE GENOMIC DNA]</scope>
    <source>
        <strain evidence="5 6">Neff</strain>
    </source>
</reference>
<dbReference type="RefSeq" id="XP_004342046.1">
    <property type="nucleotide sequence ID" value="XM_004341997.1"/>
</dbReference>
<dbReference type="InterPro" id="IPR011333">
    <property type="entry name" value="SKP1/BTB/POZ_sf"/>
</dbReference>
<dbReference type="KEGG" id="acan:ACA1_112100"/>
<evidence type="ECO:0000256" key="3">
    <source>
        <dbReference type="SAM" id="MobiDB-lite"/>
    </source>
</evidence>
<dbReference type="SMART" id="SM00612">
    <property type="entry name" value="Kelch"/>
    <property type="match status" value="4"/>
</dbReference>
<keyword evidence="1" id="KW-0880">Kelch repeat</keyword>
<dbReference type="OMA" id="KERIACH"/>
<feature type="compositionally biased region" description="Basic and acidic residues" evidence="3">
    <location>
        <begin position="48"/>
        <end position="74"/>
    </location>
</feature>
<feature type="compositionally biased region" description="Polar residues" evidence="3">
    <location>
        <begin position="883"/>
        <end position="893"/>
    </location>
</feature>
<feature type="region of interest" description="Disordered" evidence="3">
    <location>
        <begin position="465"/>
        <end position="516"/>
    </location>
</feature>
<feature type="compositionally biased region" description="Gly residues" evidence="3">
    <location>
        <begin position="476"/>
        <end position="485"/>
    </location>
</feature>
<dbReference type="Proteomes" id="UP000011083">
    <property type="component" value="Unassembled WGS sequence"/>
</dbReference>
<dbReference type="InterPro" id="IPR051568">
    <property type="entry name" value="LZTR1/Attractin"/>
</dbReference>
<dbReference type="PANTHER" id="PTHR46376:SF1">
    <property type="entry name" value="LEUCINE-ZIPPER-LIKE TRANSCRIPTIONAL REGULATOR 1"/>
    <property type="match status" value="1"/>
</dbReference>
<dbReference type="SUPFAM" id="SSF117281">
    <property type="entry name" value="Kelch motif"/>
    <property type="match status" value="2"/>
</dbReference>
<feature type="compositionally biased region" description="Low complexity" evidence="3">
    <location>
        <begin position="504"/>
        <end position="516"/>
    </location>
</feature>
<sequence>MEAPGPGDSNWTGGGGEKSSKKKDKKKDTEKKYFTVKNSKAKSSPAASKKDKEREKGERDERITAKNRGGSRDEAEAELEPDESSSASTTSHTVHDELDLTLDDLSTGSDVEVIEVPIRAYEDRSPPPSRNKHTAVHYNGSLYFFGGDDGNSRLNDLYQFIIAKKEWRKVATSGNPPKPRYYHSAVVEGPCMYVFGGYTDHNHNDTFQYHFGTREWTQLECAGEVPSQRSGHNAVMHNGAMYVFGGYDGSKRLNDLFKLDISKREWEAVESTGKAPTSRCNASAVVIEGSMLVFAGHSGVATNADLYDYNFASRTWSQIECSGDAPSKRLGHTSVCNQDHMYMFGGTAANNFCNDLYRLNIQKKEWVLIRTTGPTPFSRCYHTAVVVDTVMYIFGGAPPDAHPLDLYSFTFAAVDPPCTLSDDMGAFLEKGELADVTFLVDKESITAHSLILHVRCPPLYELAAQEQQRPSAEGGSSIGGGGGGGKKQKRQGKAKAKAKKDESSTSSSPPSSSSFPASSSAAFFAPVEVELSDVPSAQAFREILYFIYTDEVRFSPKMTLSQLFELLALATRFRLDRFVRLCERYIISSVSLDNVIAVLKLVQSDKGGVVSAVVKEFSIMFVLRHYQDVIVQQAFETVGPALLVEIMRLYQQFTATKSSKYQAAAAARPVEIPPSKLADDLARLRRDETTWDFTFYVRGKPLGAHLVMLLARTGFFQGALRSTMKGGDLHTRQMAVVIGSVQPTPEAFASFLDYIYTGRVDTPPDEAVYLLTASGFYGLTNDRLKAIASKQITQNLHRNNILRVLEAASDVGARQLKHFVLEQVRQLSKALLIDNMTSLAPTMPPSSSSSLSSSLSLSPSASSSSSSSSSSSASPSVPPAQSGLGSDSSGTRP</sequence>
<gene>
    <name evidence="5" type="ORF">ACA1_112100</name>
</gene>
<proteinExistence type="predicted"/>
<organism evidence="5 6">
    <name type="scientific">Acanthamoeba castellanii (strain ATCC 30010 / Neff)</name>
    <dbReference type="NCBI Taxonomy" id="1257118"/>
    <lineage>
        <taxon>Eukaryota</taxon>
        <taxon>Amoebozoa</taxon>
        <taxon>Discosea</taxon>
        <taxon>Longamoebia</taxon>
        <taxon>Centramoebida</taxon>
        <taxon>Acanthamoebidae</taxon>
        <taxon>Acanthamoeba</taxon>
    </lineage>
</organism>
<dbReference type="EMBL" id="KB007926">
    <property type="protein sequence ID" value="ELR19937.1"/>
    <property type="molecule type" value="Genomic_DNA"/>
</dbReference>
<dbReference type="OrthoDB" id="13374at2759"/>
<evidence type="ECO:0000259" key="4">
    <source>
        <dbReference type="PROSITE" id="PS50097"/>
    </source>
</evidence>
<feature type="compositionally biased region" description="Low complexity" evidence="3">
    <location>
        <begin position="842"/>
        <end position="882"/>
    </location>
</feature>
<dbReference type="InterPro" id="IPR000210">
    <property type="entry name" value="BTB/POZ_dom"/>
</dbReference>
<evidence type="ECO:0000256" key="1">
    <source>
        <dbReference type="ARBA" id="ARBA00022441"/>
    </source>
</evidence>
<dbReference type="STRING" id="1257118.L8H3Y0"/>
<accession>L8H3Y0</accession>
<evidence type="ECO:0000313" key="6">
    <source>
        <dbReference type="Proteomes" id="UP000011083"/>
    </source>
</evidence>
<feature type="region of interest" description="Disordered" evidence="3">
    <location>
        <begin position="1"/>
        <end position="106"/>
    </location>
</feature>